<comment type="caution">
    <text evidence="1">The sequence shown here is derived from an EMBL/GenBank/DDBJ whole genome shotgun (WGS) entry which is preliminary data.</text>
</comment>
<accession>A0A151AK07</accession>
<evidence type="ECO:0000313" key="1">
    <source>
        <dbReference type="EMBL" id="KYH27932.1"/>
    </source>
</evidence>
<gene>
    <name evidence="1" type="ORF">HAPAU_06070</name>
</gene>
<keyword evidence="2" id="KW-1185">Reference proteome</keyword>
<dbReference type="EMBL" id="LTAZ01000001">
    <property type="protein sequence ID" value="KYH27932.1"/>
    <property type="molecule type" value="Genomic_DNA"/>
</dbReference>
<dbReference type="AlphaFoldDB" id="A0A151AK07"/>
<name>A0A151AK07_9EURY</name>
<organism evidence="1 2">
    <name type="scientific">Halalkalicoccus paucihalophilus</name>
    <dbReference type="NCBI Taxonomy" id="1008153"/>
    <lineage>
        <taxon>Archaea</taxon>
        <taxon>Methanobacteriati</taxon>
        <taxon>Methanobacteriota</taxon>
        <taxon>Stenosarchaea group</taxon>
        <taxon>Halobacteria</taxon>
        <taxon>Halobacteriales</taxon>
        <taxon>Halococcaceae</taxon>
        <taxon>Halalkalicoccus</taxon>
    </lineage>
</organism>
<dbReference type="Proteomes" id="UP000075321">
    <property type="component" value="Unassembled WGS sequence"/>
</dbReference>
<reference evidence="1 2" key="1">
    <citation type="submission" date="2016-02" db="EMBL/GenBank/DDBJ databases">
        <title>Genome sequence of Halalkalicoccus paucihalophilus DSM 24557.</title>
        <authorList>
            <person name="Poehlein A."/>
            <person name="Daniel R."/>
        </authorList>
    </citation>
    <scope>NUCLEOTIDE SEQUENCE [LARGE SCALE GENOMIC DNA]</scope>
    <source>
        <strain evidence="1 2">DSM 24557</strain>
    </source>
</reference>
<evidence type="ECO:0000313" key="2">
    <source>
        <dbReference type="Proteomes" id="UP000075321"/>
    </source>
</evidence>
<protein>
    <submittedName>
        <fullName evidence="1">Uncharacterized protein</fullName>
    </submittedName>
</protein>
<proteinExistence type="predicted"/>
<sequence length="29" mass="3424">MSKAENYKLLAQDAKKWAEKKVNGSERHY</sequence>